<dbReference type="NCBIfam" id="TIGR02937">
    <property type="entry name" value="sigma70-ECF"/>
    <property type="match status" value="1"/>
</dbReference>
<dbReference type="RefSeq" id="WP_106543064.1">
    <property type="nucleotide sequence ID" value="NZ_BLAU01000001.1"/>
</dbReference>
<evidence type="ECO:0000313" key="2">
    <source>
        <dbReference type="EMBL" id="PSK81769.1"/>
    </source>
</evidence>
<dbReference type="Proteomes" id="UP000240621">
    <property type="component" value="Unassembled WGS sequence"/>
</dbReference>
<dbReference type="GO" id="GO:0003700">
    <property type="term" value="F:DNA-binding transcription factor activity"/>
    <property type="evidence" value="ECO:0007669"/>
    <property type="project" value="InterPro"/>
</dbReference>
<dbReference type="AlphaFoldDB" id="A0A2P8C9X6"/>
<reference evidence="1 4" key="2">
    <citation type="submission" date="2019-10" db="EMBL/GenBank/DDBJ databases">
        <title>Prolixibacter strains distinguished by the presence of nitrate reductase genes were adept at nitrate-dependent anaerobic corrosion of metallic iron and carbon steel.</title>
        <authorList>
            <person name="Iino T."/>
            <person name="Shono N."/>
            <person name="Ito K."/>
            <person name="Nakamura R."/>
            <person name="Sueoka K."/>
            <person name="Harayama S."/>
            <person name="Ohkuma M."/>
        </authorList>
    </citation>
    <scope>NUCLEOTIDE SEQUENCE [LARGE SCALE GENOMIC DNA]</scope>
    <source>
        <strain evidence="1 4">MIC1-1</strain>
    </source>
</reference>
<reference evidence="2 3" key="1">
    <citation type="submission" date="2018-03" db="EMBL/GenBank/DDBJ databases">
        <title>Genomic Encyclopedia of Archaeal and Bacterial Type Strains, Phase II (KMG-II): from individual species to whole genera.</title>
        <authorList>
            <person name="Goeker M."/>
        </authorList>
    </citation>
    <scope>NUCLEOTIDE SEQUENCE [LARGE SCALE GENOMIC DNA]</scope>
    <source>
        <strain evidence="2 3">DSM 27267</strain>
    </source>
</reference>
<dbReference type="InterPro" id="IPR014284">
    <property type="entry name" value="RNA_pol_sigma-70_dom"/>
</dbReference>
<proteinExistence type="predicted"/>
<dbReference type="Gene3D" id="1.10.1740.10">
    <property type="match status" value="1"/>
</dbReference>
<dbReference type="Proteomes" id="UP000396862">
    <property type="component" value="Unassembled WGS sequence"/>
</dbReference>
<dbReference type="SUPFAM" id="SSF88946">
    <property type="entry name" value="Sigma2 domain of RNA polymerase sigma factors"/>
    <property type="match status" value="1"/>
</dbReference>
<evidence type="ECO:0000313" key="4">
    <source>
        <dbReference type="Proteomes" id="UP000396862"/>
    </source>
</evidence>
<gene>
    <name evidence="2" type="ORF">CLV93_108170</name>
    <name evidence="1" type="ORF">JCM18694_15320</name>
</gene>
<name>A0A2P8C9X6_9BACT</name>
<protein>
    <submittedName>
        <fullName evidence="2">RNA polymerase sigma factor (Sigma-70 family)</fullName>
    </submittedName>
</protein>
<sequence length="195" mass="23373">MINYTNEELLNGILRNDNVILQYIYKNFYYKVNFYVKKNSGNDEDASDIFQEAIIVIYRKLKANDLVLNNASFETYLYSVCKILWLKQLSKKKAERDMVLDNAGLSDEEYDYNIVEVADKNERYRLYQKHFQMLGSDCQKLLQLFFDKIPLRQISQMMGYKSEKYAKKRKFKCKEYLITSIKQDLNYKKLIEDDT</sequence>
<dbReference type="EMBL" id="PYGC01000008">
    <property type="protein sequence ID" value="PSK81769.1"/>
    <property type="molecule type" value="Genomic_DNA"/>
</dbReference>
<dbReference type="InterPro" id="IPR013325">
    <property type="entry name" value="RNA_pol_sigma_r2"/>
</dbReference>
<keyword evidence="4" id="KW-1185">Reference proteome</keyword>
<evidence type="ECO:0000313" key="3">
    <source>
        <dbReference type="Proteomes" id="UP000240621"/>
    </source>
</evidence>
<evidence type="ECO:0000313" key="1">
    <source>
        <dbReference type="EMBL" id="GET21286.1"/>
    </source>
</evidence>
<dbReference type="EMBL" id="BLAU01000001">
    <property type="protein sequence ID" value="GET21286.1"/>
    <property type="molecule type" value="Genomic_DNA"/>
</dbReference>
<comment type="caution">
    <text evidence="2">The sequence shown here is derived from an EMBL/GenBank/DDBJ whole genome shotgun (WGS) entry which is preliminary data.</text>
</comment>
<dbReference type="GO" id="GO:0006352">
    <property type="term" value="P:DNA-templated transcription initiation"/>
    <property type="evidence" value="ECO:0007669"/>
    <property type="project" value="InterPro"/>
</dbReference>
<accession>A0A2P8C9X6</accession>
<organism evidence="2 3">
    <name type="scientific">Prolixibacter denitrificans</name>
    <dbReference type="NCBI Taxonomy" id="1541063"/>
    <lineage>
        <taxon>Bacteria</taxon>
        <taxon>Pseudomonadati</taxon>
        <taxon>Bacteroidota</taxon>
        <taxon>Bacteroidia</taxon>
        <taxon>Marinilabiliales</taxon>
        <taxon>Prolixibacteraceae</taxon>
        <taxon>Prolixibacter</taxon>
    </lineage>
</organism>